<dbReference type="EMBL" id="JBDKXB010000001">
    <property type="protein sequence ID" value="MEY6430847.1"/>
    <property type="molecule type" value="Genomic_DNA"/>
</dbReference>
<feature type="compositionally biased region" description="Basic and acidic residues" evidence="1">
    <location>
        <begin position="56"/>
        <end position="67"/>
    </location>
</feature>
<feature type="chain" id="PRO_5045140681" description="Cytochrome c domain-containing protein" evidence="3">
    <location>
        <begin position="29"/>
        <end position="185"/>
    </location>
</feature>
<name>A0ABV4B946_9GAMM</name>
<dbReference type="SUPFAM" id="SSF46626">
    <property type="entry name" value="Cytochrome c"/>
    <property type="match status" value="1"/>
</dbReference>
<protein>
    <recommendedName>
        <fullName evidence="6">Cytochrome c domain-containing protein</fullName>
    </recommendedName>
</protein>
<feature type="transmembrane region" description="Helical" evidence="2">
    <location>
        <begin position="158"/>
        <end position="176"/>
    </location>
</feature>
<evidence type="ECO:0000256" key="2">
    <source>
        <dbReference type="SAM" id="Phobius"/>
    </source>
</evidence>
<accession>A0ABV4B946</accession>
<keyword evidence="2" id="KW-1133">Transmembrane helix</keyword>
<feature type="signal peptide" evidence="3">
    <location>
        <begin position="1"/>
        <end position="28"/>
    </location>
</feature>
<evidence type="ECO:0000313" key="4">
    <source>
        <dbReference type="EMBL" id="MEY6430847.1"/>
    </source>
</evidence>
<gene>
    <name evidence="4" type="ORF">ABC977_00310</name>
</gene>
<feature type="region of interest" description="Disordered" evidence="1">
    <location>
        <begin position="56"/>
        <end position="93"/>
    </location>
</feature>
<keyword evidence="2" id="KW-0472">Membrane</keyword>
<proteinExistence type="predicted"/>
<keyword evidence="2" id="KW-0812">Transmembrane</keyword>
<dbReference type="Proteomes" id="UP001564408">
    <property type="component" value="Unassembled WGS sequence"/>
</dbReference>
<dbReference type="InterPro" id="IPR036909">
    <property type="entry name" value="Cyt_c-like_dom_sf"/>
</dbReference>
<dbReference type="Gene3D" id="1.10.760.10">
    <property type="entry name" value="Cytochrome c-like domain"/>
    <property type="match status" value="1"/>
</dbReference>
<evidence type="ECO:0008006" key="6">
    <source>
        <dbReference type="Google" id="ProtNLM"/>
    </source>
</evidence>
<organism evidence="4 5">
    <name type="scientific">Thioalkalicoccus limnaeus</name>
    <dbReference type="NCBI Taxonomy" id="120681"/>
    <lineage>
        <taxon>Bacteria</taxon>
        <taxon>Pseudomonadati</taxon>
        <taxon>Pseudomonadota</taxon>
        <taxon>Gammaproteobacteria</taxon>
        <taxon>Chromatiales</taxon>
        <taxon>Chromatiaceae</taxon>
        <taxon>Thioalkalicoccus</taxon>
    </lineage>
</organism>
<keyword evidence="3" id="KW-0732">Signal</keyword>
<evidence type="ECO:0000256" key="3">
    <source>
        <dbReference type="SAM" id="SignalP"/>
    </source>
</evidence>
<reference evidence="4 5" key="1">
    <citation type="submission" date="2024-05" db="EMBL/GenBank/DDBJ databases">
        <title>Genome Sequence and Characterization of the New Strain Purple Sulfur Bacterium of Genus Thioalkalicoccus.</title>
        <authorList>
            <person name="Bryantseva I.A."/>
            <person name="Kyndt J.A."/>
            <person name="Imhoff J.F."/>
        </authorList>
    </citation>
    <scope>NUCLEOTIDE SEQUENCE [LARGE SCALE GENOMIC DNA]</scope>
    <source>
        <strain evidence="4 5">Um2</strain>
    </source>
</reference>
<evidence type="ECO:0000256" key="1">
    <source>
        <dbReference type="SAM" id="MobiDB-lite"/>
    </source>
</evidence>
<comment type="caution">
    <text evidence="4">The sequence shown here is derived from an EMBL/GenBank/DDBJ whole genome shotgun (WGS) entry which is preliminary data.</text>
</comment>
<sequence length="185" mass="20134">MRPTPVLAVAASLLVAAGYLTLANGPRAEPPSEDYHTGTAIRSAAERAHIQAAIDAERQAATDRNRPEPPNTATEMESPPALGAPEPRDRIGDPLLTTHCGTCHALDRLATVHQTRLGWRLTIARMRHLNRAPIPREAIPRLVDHLAHTQPAPPTRAIAEYGLILTLSLVLAIWGYRRIRSATGR</sequence>
<keyword evidence="5" id="KW-1185">Reference proteome</keyword>
<evidence type="ECO:0000313" key="5">
    <source>
        <dbReference type="Proteomes" id="UP001564408"/>
    </source>
</evidence>
<dbReference type="RefSeq" id="WP_369665231.1">
    <property type="nucleotide sequence ID" value="NZ_JBDKXB010000001.1"/>
</dbReference>